<reference evidence="1" key="1">
    <citation type="submission" date="2023-04" db="EMBL/GenBank/DDBJ databases">
        <title>Black Yeasts Isolated from many extreme environments.</title>
        <authorList>
            <person name="Coleine C."/>
            <person name="Stajich J.E."/>
            <person name="Selbmann L."/>
        </authorList>
    </citation>
    <scope>NUCLEOTIDE SEQUENCE</scope>
    <source>
        <strain evidence="1">CCFEE 5312</strain>
    </source>
</reference>
<dbReference type="EMBL" id="JAWDJX010000075">
    <property type="protein sequence ID" value="KAK3046893.1"/>
    <property type="molecule type" value="Genomic_DNA"/>
</dbReference>
<dbReference type="PANTHER" id="PTHR14269:SF57">
    <property type="entry name" value="SUPERFAMILY HYDROLASE, PUTATIVE (AFU_ORTHOLOGUE AFUA_2G02580)-RELATED"/>
    <property type="match status" value="1"/>
</dbReference>
<keyword evidence="2" id="KW-1185">Reference proteome</keyword>
<accession>A0AAJ0DBJ4</accession>
<dbReference type="FunFam" id="3.40.50.1000:FF:000069">
    <property type="entry name" value="HAD-superfamily subfamily IIA hydrolase"/>
    <property type="match status" value="1"/>
</dbReference>
<dbReference type="Pfam" id="PF13242">
    <property type="entry name" value="Hydrolase_like"/>
    <property type="match status" value="1"/>
</dbReference>
<dbReference type="NCBIfam" id="TIGR01456">
    <property type="entry name" value="CECR5"/>
    <property type="match status" value="1"/>
</dbReference>
<gene>
    <name evidence="1" type="ORF">LTR09_011644</name>
</gene>
<dbReference type="InterPro" id="IPR006357">
    <property type="entry name" value="HAD-SF_hydro_IIA"/>
</dbReference>
<protein>
    <recommendedName>
        <fullName evidence="3">HAD-superfamily hydrolase</fullName>
    </recommendedName>
</protein>
<dbReference type="Gene3D" id="3.40.50.1000">
    <property type="entry name" value="HAD superfamily/HAD-like"/>
    <property type="match status" value="2"/>
</dbReference>
<dbReference type="Pfam" id="PF13344">
    <property type="entry name" value="Hydrolase_6"/>
    <property type="match status" value="1"/>
</dbReference>
<dbReference type="PANTHER" id="PTHR14269">
    <property type="entry name" value="CDP-DIACYLGLYCEROL--GLYCEROL-3-PHOSPHATE 3-PHOSPHATIDYLTRANSFERASE-RELATED"/>
    <property type="match status" value="1"/>
</dbReference>
<dbReference type="GO" id="GO:0046474">
    <property type="term" value="P:glycerophospholipid biosynthetic process"/>
    <property type="evidence" value="ECO:0007669"/>
    <property type="project" value="TreeGrafter"/>
</dbReference>
<dbReference type="GO" id="GO:0005739">
    <property type="term" value="C:mitochondrion"/>
    <property type="evidence" value="ECO:0007669"/>
    <property type="project" value="TreeGrafter"/>
</dbReference>
<dbReference type="AlphaFoldDB" id="A0AAJ0DBJ4"/>
<proteinExistence type="predicted"/>
<sequence length="403" mass="44984">MATSLAPTLRRTLAQRSPTQCRTLLHNGPSQWQRSFQTQVTQSKIPNFGFAFDIDGVLVRSSTPISGASKALSYLQRESIPFVLLTNGGGKSEAERVRDLQEKLDVEITTDMFMQSHTPFAELREYHDKTVLVVGGDYDKCQKVAQGYGFKNVVTPGDIYTAHPDIWPFAKPFSSVYSTFAKPLPRQINPDTPAESLKIDAIFVYNDPRDWGLDAHLILDLMLSSHGILGTLSPKNGDKNLPNNGYLQDSQPALYYSNPDLWWASSYHLNRLGQGGFQAAFAGLWNEVTGGAKLTSTTIGKPTQATYEYAETLLRGRRKRLWGQVGLNDPLREVFMVGDNPESDIRGANEYRSPHGSVWTSILVKTGVWREGKEPSYKPDIIRENVLEAVEWAVEDARRRGSA</sequence>
<name>A0AAJ0DBJ4_9PEZI</name>
<dbReference type="InterPro" id="IPR036412">
    <property type="entry name" value="HAD-like_sf"/>
</dbReference>
<dbReference type="Proteomes" id="UP001271007">
    <property type="component" value="Unassembled WGS sequence"/>
</dbReference>
<comment type="caution">
    <text evidence="1">The sequence shown here is derived from an EMBL/GenBank/DDBJ whole genome shotgun (WGS) entry which is preliminary data.</text>
</comment>
<dbReference type="InterPro" id="IPR023214">
    <property type="entry name" value="HAD_sf"/>
</dbReference>
<dbReference type="SUPFAM" id="SSF56784">
    <property type="entry name" value="HAD-like"/>
    <property type="match status" value="1"/>
</dbReference>
<organism evidence="1 2">
    <name type="scientific">Extremus antarcticus</name>
    <dbReference type="NCBI Taxonomy" id="702011"/>
    <lineage>
        <taxon>Eukaryota</taxon>
        <taxon>Fungi</taxon>
        <taxon>Dikarya</taxon>
        <taxon>Ascomycota</taxon>
        <taxon>Pezizomycotina</taxon>
        <taxon>Dothideomycetes</taxon>
        <taxon>Dothideomycetidae</taxon>
        <taxon>Mycosphaerellales</taxon>
        <taxon>Extremaceae</taxon>
        <taxon>Extremus</taxon>
    </lineage>
</organism>
<dbReference type="InterPro" id="IPR050324">
    <property type="entry name" value="CDP-alcohol_PTase-I"/>
</dbReference>
<evidence type="ECO:0008006" key="3">
    <source>
        <dbReference type="Google" id="ProtNLM"/>
    </source>
</evidence>
<dbReference type="InterPro" id="IPR006353">
    <property type="entry name" value="HAD-SF_hydro_IIA_CECR5"/>
</dbReference>
<evidence type="ECO:0000313" key="2">
    <source>
        <dbReference type="Proteomes" id="UP001271007"/>
    </source>
</evidence>
<dbReference type="NCBIfam" id="TIGR01460">
    <property type="entry name" value="HAD-SF-IIA"/>
    <property type="match status" value="1"/>
</dbReference>
<evidence type="ECO:0000313" key="1">
    <source>
        <dbReference type="EMBL" id="KAK3046893.1"/>
    </source>
</evidence>